<protein>
    <submittedName>
        <fullName evidence="1">Uncharacterized protein</fullName>
    </submittedName>
</protein>
<dbReference type="AlphaFoldDB" id="A0ABD7S383"/>
<sequence>MFSAKSLKRFSLDVDLVNTSIRSGPSGIDGAAKSAAMTSFALVDDVAGGLALEARPGLRGLMASPP</sequence>
<reference evidence="2" key="1">
    <citation type="journal article" date="2020" name="Phytopathology">
        <title>Genomic acquisitions in emerging populations of Xanthomonas vasicola pv. vasculorum infecting corn in the U.S. and Argentina.</title>
        <authorList>
            <person name="Perez-Quintero A.L."/>
        </authorList>
    </citation>
    <scope>NUCLEOTIDE SEQUENCE [LARGE SCALE GENOMIC DNA]</scope>
    <source>
        <strain evidence="2">Xvh-L</strain>
    </source>
</reference>
<name>A0ABD7S383_XANVA</name>
<proteinExistence type="predicted"/>
<organism evidence="1 2">
    <name type="scientific">Xanthomonas vasicola</name>
    <dbReference type="NCBI Taxonomy" id="56459"/>
    <lineage>
        <taxon>Bacteria</taxon>
        <taxon>Pseudomonadati</taxon>
        <taxon>Pseudomonadota</taxon>
        <taxon>Gammaproteobacteria</taxon>
        <taxon>Lysobacterales</taxon>
        <taxon>Lysobacteraceae</taxon>
        <taxon>Xanthomonas</taxon>
    </lineage>
</organism>
<dbReference type="EMBL" id="VOCK01000212">
    <property type="protein sequence ID" value="TWQ45180.1"/>
    <property type="molecule type" value="Genomic_DNA"/>
</dbReference>
<gene>
    <name evidence="1" type="ORF">FQK01_24685</name>
</gene>
<keyword evidence="2" id="KW-1185">Reference proteome</keyword>
<dbReference type="Proteomes" id="UP000320455">
    <property type="component" value="Unassembled WGS sequence"/>
</dbReference>
<comment type="caution">
    <text evidence="1">The sequence shown here is derived from an EMBL/GenBank/DDBJ whole genome shotgun (WGS) entry which is preliminary data.</text>
</comment>
<feature type="non-terminal residue" evidence="1">
    <location>
        <position position="66"/>
    </location>
</feature>
<evidence type="ECO:0000313" key="1">
    <source>
        <dbReference type="EMBL" id="TWQ45180.1"/>
    </source>
</evidence>
<evidence type="ECO:0000313" key="2">
    <source>
        <dbReference type="Proteomes" id="UP000320455"/>
    </source>
</evidence>
<accession>A0ABD7S383</accession>